<evidence type="ECO:0000256" key="1">
    <source>
        <dbReference type="ARBA" id="ARBA00023125"/>
    </source>
</evidence>
<dbReference type="GO" id="GO:0003700">
    <property type="term" value="F:DNA-binding transcription factor activity"/>
    <property type="evidence" value="ECO:0007669"/>
    <property type="project" value="TreeGrafter"/>
</dbReference>
<feature type="domain" description="HTH cro/C1-type" evidence="2">
    <location>
        <begin position="20"/>
        <end position="74"/>
    </location>
</feature>
<dbReference type="InterPro" id="IPR014710">
    <property type="entry name" value="RmlC-like_jellyroll"/>
</dbReference>
<keyword evidence="4" id="KW-1185">Reference proteome</keyword>
<dbReference type="InterPro" id="IPR050807">
    <property type="entry name" value="TransReg_Diox_bact_type"/>
</dbReference>
<evidence type="ECO:0000313" key="4">
    <source>
        <dbReference type="Proteomes" id="UP000037737"/>
    </source>
</evidence>
<evidence type="ECO:0000313" key="3">
    <source>
        <dbReference type="EMBL" id="KOS11646.1"/>
    </source>
</evidence>
<dbReference type="InterPro" id="IPR001387">
    <property type="entry name" value="Cro/C1-type_HTH"/>
</dbReference>
<dbReference type="PROSITE" id="PS50943">
    <property type="entry name" value="HTH_CROC1"/>
    <property type="match status" value="1"/>
</dbReference>
<dbReference type="SUPFAM" id="SSF51182">
    <property type="entry name" value="RmlC-like cupins"/>
    <property type="match status" value="1"/>
</dbReference>
<dbReference type="Gene3D" id="2.60.120.10">
    <property type="entry name" value="Jelly Rolls"/>
    <property type="match status" value="1"/>
</dbReference>
<accession>A0A0M8MFW5</accession>
<reference evidence="3" key="1">
    <citation type="submission" date="2015-04" db="EMBL/GenBank/DDBJ databases">
        <title>Complete genome sequence of Microbacterium chocolatum SIT 101, a bacterium enantioselectively hydrolyzing mesomeric diesters.</title>
        <authorList>
            <person name="Li X."/>
            <person name="Xu Y."/>
        </authorList>
    </citation>
    <scope>NUCLEOTIDE SEQUENCE [LARGE SCALE GENOMIC DNA]</scope>
    <source>
        <strain evidence="3">SIT 101</strain>
    </source>
</reference>
<dbReference type="AlphaFoldDB" id="A0A0M8MFW5"/>
<dbReference type="Pfam" id="PF07883">
    <property type="entry name" value="Cupin_2"/>
    <property type="match status" value="1"/>
</dbReference>
<keyword evidence="1" id="KW-0238">DNA-binding</keyword>
<dbReference type="Proteomes" id="UP000037737">
    <property type="component" value="Unassembled WGS sequence"/>
</dbReference>
<gene>
    <name evidence="3" type="ORF">XI38_03565</name>
</gene>
<dbReference type="PANTHER" id="PTHR46797">
    <property type="entry name" value="HTH-TYPE TRANSCRIPTIONAL REGULATOR"/>
    <property type="match status" value="1"/>
</dbReference>
<dbReference type="Pfam" id="PF01381">
    <property type="entry name" value="HTH_3"/>
    <property type="match status" value="1"/>
</dbReference>
<dbReference type="InterPro" id="IPR011051">
    <property type="entry name" value="RmlC_Cupin_sf"/>
</dbReference>
<proteinExistence type="predicted"/>
<dbReference type="EMBL" id="LAVO01000003">
    <property type="protein sequence ID" value="KOS11646.1"/>
    <property type="molecule type" value="Genomic_DNA"/>
</dbReference>
<sequence length="197" mass="21108">MSRKTETEETRAVQTLGTAVRDARRRLGLSVQALSEKAGVSFGLVSQLERGMGNPSLQSIHRLAGALGVPAGQLLDEPAGELAVVPAGQGHRMPPIADIPADQQSVRELLTPRGESMLQLIRSTLPPGFSNESRPFRHIGTETVTVESGVLIVAQGERRVRLEAGDTVTYGCSEAHWWANGHDAETVVLGAVTPFER</sequence>
<dbReference type="GO" id="GO:0003677">
    <property type="term" value="F:DNA binding"/>
    <property type="evidence" value="ECO:0007669"/>
    <property type="project" value="UniProtKB-KW"/>
</dbReference>
<comment type="caution">
    <text evidence="3">The sequence shown here is derived from an EMBL/GenBank/DDBJ whole genome shotgun (WGS) entry which is preliminary data.</text>
</comment>
<dbReference type="GO" id="GO:0005829">
    <property type="term" value="C:cytosol"/>
    <property type="evidence" value="ECO:0007669"/>
    <property type="project" value="TreeGrafter"/>
</dbReference>
<dbReference type="InterPro" id="IPR010982">
    <property type="entry name" value="Lambda_DNA-bd_dom_sf"/>
</dbReference>
<dbReference type="CDD" id="cd02209">
    <property type="entry name" value="cupin_XRE_C"/>
    <property type="match status" value="1"/>
</dbReference>
<evidence type="ECO:0000259" key="2">
    <source>
        <dbReference type="PROSITE" id="PS50943"/>
    </source>
</evidence>
<dbReference type="InterPro" id="IPR013096">
    <property type="entry name" value="Cupin_2"/>
</dbReference>
<dbReference type="Gene3D" id="1.10.260.40">
    <property type="entry name" value="lambda repressor-like DNA-binding domains"/>
    <property type="match status" value="1"/>
</dbReference>
<dbReference type="PATRIC" id="fig|84292.3.peg.741"/>
<protein>
    <submittedName>
        <fullName evidence="3">Transcriptional regulator</fullName>
    </submittedName>
</protein>
<name>A0A0M8MFW5_9MICO</name>
<dbReference type="CDD" id="cd00093">
    <property type="entry name" value="HTH_XRE"/>
    <property type="match status" value="1"/>
</dbReference>
<dbReference type="PANTHER" id="PTHR46797:SF1">
    <property type="entry name" value="METHYLPHOSPHONATE SYNTHASE"/>
    <property type="match status" value="1"/>
</dbReference>
<organism evidence="3 4">
    <name type="scientific">Microbacterium aurantiacum</name>
    <dbReference type="NCBI Taxonomy" id="162393"/>
    <lineage>
        <taxon>Bacteria</taxon>
        <taxon>Bacillati</taxon>
        <taxon>Actinomycetota</taxon>
        <taxon>Actinomycetes</taxon>
        <taxon>Micrococcales</taxon>
        <taxon>Microbacteriaceae</taxon>
        <taxon>Microbacterium</taxon>
    </lineage>
</organism>
<dbReference type="SMART" id="SM00530">
    <property type="entry name" value="HTH_XRE"/>
    <property type="match status" value="1"/>
</dbReference>